<dbReference type="Proteomes" id="UP000033725">
    <property type="component" value="Unassembled WGS sequence"/>
</dbReference>
<gene>
    <name evidence="1" type="ORF">RN51_00057</name>
</gene>
<dbReference type="EMBL" id="JYIV01000006">
    <property type="protein sequence ID" value="KJL27035.1"/>
    <property type="molecule type" value="Genomic_DNA"/>
</dbReference>
<dbReference type="PATRIC" id="fig|82380.10.peg.56"/>
<organism evidence="1 2">
    <name type="scientific">Microbacterium oxydans</name>
    <dbReference type="NCBI Taxonomy" id="82380"/>
    <lineage>
        <taxon>Bacteria</taxon>
        <taxon>Bacillati</taxon>
        <taxon>Actinomycetota</taxon>
        <taxon>Actinomycetes</taxon>
        <taxon>Micrococcales</taxon>
        <taxon>Microbacteriaceae</taxon>
        <taxon>Microbacterium</taxon>
    </lineage>
</organism>
<reference evidence="1 2" key="1">
    <citation type="submission" date="2015-02" db="EMBL/GenBank/DDBJ databases">
        <title>Draft genome sequences of ten Microbacterium spp. with emphasis on heavy metal contaminated environments.</title>
        <authorList>
            <person name="Corretto E."/>
        </authorList>
    </citation>
    <scope>NUCLEOTIDE SEQUENCE [LARGE SCALE GENOMIC DNA]</scope>
    <source>
        <strain evidence="1 2">BEL163</strain>
    </source>
</reference>
<protein>
    <submittedName>
        <fullName evidence="1">Uncharacterized protein</fullName>
    </submittedName>
</protein>
<sequence>MHWDRLFEDLEGQLASEWEAERAVLDAESERLRIARLDLRHRLRALCGGSADATIDLVGGRRMPVSLQTLGADWIAVRTRGTGDGTPIPGTSLLPLPAVAGITVDHGMILASLDGPMAADVPLRERMTLGFVLRDLARRRVPVRVSTLVGDDLHGTIDRAAADHLDLAVHDPGEARSAGAVQGFRIIPFASLVALRASSGQVL</sequence>
<evidence type="ECO:0000313" key="2">
    <source>
        <dbReference type="Proteomes" id="UP000033725"/>
    </source>
</evidence>
<proteinExistence type="predicted"/>
<dbReference type="AlphaFoldDB" id="A0A0F0L3X6"/>
<dbReference type="OrthoDB" id="3827359at2"/>
<evidence type="ECO:0000313" key="1">
    <source>
        <dbReference type="EMBL" id="KJL27035.1"/>
    </source>
</evidence>
<name>A0A0F0L3X6_9MICO</name>
<dbReference type="RefSeq" id="WP_045262054.1">
    <property type="nucleotide sequence ID" value="NZ_JYIV01000006.1"/>
</dbReference>
<accession>A0A0F0L3X6</accession>
<comment type="caution">
    <text evidence="1">The sequence shown here is derived from an EMBL/GenBank/DDBJ whole genome shotgun (WGS) entry which is preliminary data.</text>
</comment>